<dbReference type="HOGENOM" id="CLU_540840_0_0_1"/>
<keyword evidence="3" id="KW-1185">Reference proteome</keyword>
<protein>
    <submittedName>
        <fullName evidence="2">Uncharacterized protein</fullName>
    </submittedName>
</protein>
<evidence type="ECO:0000313" key="2">
    <source>
        <dbReference type="EMBL" id="KDR77792.1"/>
    </source>
</evidence>
<feature type="compositionally biased region" description="Basic and acidic residues" evidence="1">
    <location>
        <begin position="337"/>
        <end position="347"/>
    </location>
</feature>
<feature type="compositionally biased region" description="Basic residues" evidence="1">
    <location>
        <begin position="196"/>
        <end position="205"/>
    </location>
</feature>
<organism evidence="2 3">
    <name type="scientific">Galerina marginata (strain CBS 339.88)</name>
    <dbReference type="NCBI Taxonomy" id="685588"/>
    <lineage>
        <taxon>Eukaryota</taxon>
        <taxon>Fungi</taxon>
        <taxon>Dikarya</taxon>
        <taxon>Basidiomycota</taxon>
        <taxon>Agaricomycotina</taxon>
        <taxon>Agaricomycetes</taxon>
        <taxon>Agaricomycetidae</taxon>
        <taxon>Agaricales</taxon>
        <taxon>Agaricineae</taxon>
        <taxon>Strophariaceae</taxon>
        <taxon>Galerina</taxon>
    </lineage>
</organism>
<evidence type="ECO:0000256" key="1">
    <source>
        <dbReference type="SAM" id="MobiDB-lite"/>
    </source>
</evidence>
<dbReference type="EMBL" id="KL142376">
    <property type="protein sequence ID" value="KDR77792.1"/>
    <property type="molecule type" value="Genomic_DNA"/>
</dbReference>
<feature type="region of interest" description="Disordered" evidence="1">
    <location>
        <begin position="317"/>
        <end position="356"/>
    </location>
</feature>
<feature type="compositionally biased region" description="Pro residues" evidence="1">
    <location>
        <begin position="134"/>
        <end position="159"/>
    </location>
</feature>
<gene>
    <name evidence="2" type="ORF">GALMADRAFT_210033</name>
</gene>
<reference evidence="3" key="1">
    <citation type="journal article" date="2014" name="Proc. Natl. Acad. Sci. U.S.A.">
        <title>Extensive sampling of basidiomycete genomes demonstrates inadequacy of the white-rot/brown-rot paradigm for wood decay fungi.</title>
        <authorList>
            <person name="Riley R."/>
            <person name="Salamov A.A."/>
            <person name="Brown D.W."/>
            <person name="Nagy L.G."/>
            <person name="Floudas D."/>
            <person name="Held B.W."/>
            <person name="Levasseur A."/>
            <person name="Lombard V."/>
            <person name="Morin E."/>
            <person name="Otillar R."/>
            <person name="Lindquist E.A."/>
            <person name="Sun H."/>
            <person name="LaButti K.M."/>
            <person name="Schmutz J."/>
            <person name="Jabbour D."/>
            <person name="Luo H."/>
            <person name="Baker S.E."/>
            <person name="Pisabarro A.G."/>
            <person name="Walton J.D."/>
            <person name="Blanchette R.A."/>
            <person name="Henrissat B."/>
            <person name="Martin F."/>
            <person name="Cullen D."/>
            <person name="Hibbett D.S."/>
            <person name="Grigoriev I.V."/>
        </authorList>
    </citation>
    <scope>NUCLEOTIDE SEQUENCE [LARGE SCALE GENOMIC DNA]</scope>
    <source>
        <strain evidence="3">CBS 339.88</strain>
    </source>
</reference>
<feature type="compositionally biased region" description="Low complexity" evidence="1">
    <location>
        <begin position="102"/>
        <end position="133"/>
    </location>
</feature>
<name>A0A067T610_GALM3</name>
<proteinExistence type="predicted"/>
<feature type="region of interest" description="Disordered" evidence="1">
    <location>
        <begin position="96"/>
        <end position="240"/>
    </location>
</feature>
<feature type="compositionally biased region" description="Low complexity" evidence="1">
    <location>
        <begin position="323"/>
        <end position="336"/>
    </location>
</feature>
<dbReference type="Proteomes" id="UP000027222">
    <property type="component" value="Unassembled WGS sequence"/>
</dbReference>
<feature type="compositionally biased region" description="Low complexity" evidence="1">
    <location>
        <begin position="180"/>
        <end position="189"/>
    </location>
</feature>
<feature type="compositionally biased region" description="Pro residues" evidence="1">
    <location>
        <begin position="169"/>
        <end position="179"/>
    </location>
</feature>
<sequence>MTIGNSSQVTICSSNVSSSSQSLQAWQETLIYATLPRLFPAPLPLPNPARASSFLIQHAGPSTTRERAGASGPAKISARRWGGTLADVDEIEQARRNERGCASAPAIAAPAAHPGSRGSVPTARASASAARAPGPAPASAPTVPAPPAAPAAPATPAPPTAASAQVQAPPAPAPSPPATAPARTAQTRPSPLPGHNPHKPNRRARRQEGDDPKCKLPHASRSSSRAGRLTRRGRGRGRVEERGGTVVNVLAGRGVPSIQLSSAFLRLGEAAMASQPANLAACLLVPVVICKEIESVAEVFEAACHCGLMSLASSRKRKAVNNSSRSGRTGAGASSRDNTRVAHLKPERKSRKANSRSRYWFEEENEGWSKTKFAVVAAIPNVHAAPTPSSYQENCTGDDAQQQRDHPIVVGFVHIRPTISEDNRACNDEESGARMWAHKLELELNTVGAAKRRLKSVRRARSYRFAVVRWFSCVKNRDPLSICYTKSSLSLERPQYAKAKAMRC</sequence>
<evidence type="ECO:0000313" key="3">
    <source>
        <dbReference type="Proteomes" id="UP000027222"/>
    </source>
</evidence>
<accession>A0A067T610</accession>
<dbReference type="AlphaFoldDB" id="A0A067T610"/>